<evidence type="ECO:0000256" key="1">
    <source>
        <dbReference type="SAM" id="MobiDB-lite"/>
    </source>
</evidence>
<evidence type="ECO:0000313" key="4">
    <source>
        <dbReference type="Proteomes" id="UP000762676"/>
    </source>
</evidence>
<gene>
    <name evidence="3" type="ORF">ElyMa_003712100</name>
</gene>
<evidence type="ECO:0008006" key="5">
    <source>
        <dbReference type="Google" id="ProtNLM"/>
    </source>
</evidence>
<dbReference type="EMBL" id="BMAT01007608">
    <property type="protein sequence ID" value="GFR67649.1"/>
    <property type="molecule type" value="Genomic_DNA"/>
</dbReference>
<accession>A0AAV4F323</accession>
<dbReference type="SUPFAM" id="SSF57501">
    <property type="entry name" value="Cystine-knot cytokines"/>
    <property type="match status" value="1"/>
</dbReference>
<name>A0AAV4F323_9GAST</name>
<dbReference type="AlphaFoldDB" id="A0AAV4F323"/>
<feature type="transmembrane region" description="Helical" evidence="2">
    <location>
        <begin position="83"/>
        <end position="103"/>
    </location>
</feature>
<keyword evidence="2" id="KW-0472">Membrane</keyword>
<feature type="region of interest" description="Disordered" evidence="1">
    <location>
        <begin position="1"/>
        <end position="21"/>
    </location>
</feature>
<keyword evidence="2" id="KW-1133">Transmembrane helix</keyword>
<protein>
    <recommendedName>
        <fullName evidence="5">Spaetzle domain-containing protein</fullName>
    </recommendedName>
</protein>
<proteinExistence type="predicted"/>
<reference evidence="3 4" key="1">
    <citation type="journal article" date="2021" name="Elife">
        <title>Chloroplast acquisition without the gene transfer in kleptoplastic sea slugs, Plakobranchus ocellatus.</title>
        <authorList>
            <person name="Maeda T."/>
            <person name="Takahashi S."/>
            <person name="Yoshida T."/>
            <person name="Shimamura S."/>
            <person name="Takaki Y."/>
            <person name="Nagai Y."/>
            <person name="Toyoda A."/>
            <person name="Suzuki Y."/>
            <person name="Arimoto A."/>
            <person name="Ishii H."/>
            <person name="Satoh N."/>
            <person name="Nishiyama T."/>
            <person name="Hasebe M."/>
            <person name="Maruyama T."/>
            <person name="Minagawa J."/>
            <person name="Obokata J."/>
            <person name="Shigenobu S."/>
        </authorList>
    </citation>
    <scope>NUCLEOTIDE SEQUENCE [LARGE SCALE GENOMIC DNA]</scope>
</reference>
<feature type="compositionally biased region" description="Polar residues" evidence="1">
    <location>
        <begin position="1"/>
        <end position="12"/>
    </location>
</feature>
<evidence type="ECO:0000313" key="3">
    <source>
        <dbReference type="EMBL" id="GFR67649.1"/>
    </source>
</evidence>
<evidence type="ECO:0000256" key="2">
    <source>
        <dbReference type="SAM" id="Phobius"/>
    </source>
</evidence>
<comment type="caution">
    <text evidence="3">The sequence shown here is derived from an EMBL/GenBank/DDBJ whole genome shotgun (WGS) entry which is preliminary data.</text>
</comment>
<sequence length="273" mass="30512">MVNIKSNDNGSGSRRRYLKASGEISRQKTTRKIVLDSSVIKSRKYVHRPDSARKYPASEGLVVTLISPANITMGKDCPSSRTWMILAIIFIAISVGLSIYLIVDKVKDNDDSDKQLTKSSSDDEIYAAYPSFFRTEDEQKKFEEDHQMLINMDIKKAPVGLPYAANNCSYECVNETSLGPSSSYVYHACCRSVAVHRILKTALTTKNVLVTVVQLVNKKQRILFEECWHMANCAGCTCGNTQTYVQAIVYLPNGIITLENIRVPGCCKCFNNI</sequence>
<dbReference type="Proteomes" id="UP000762676">
    <property type="component" value="Unassembled WGS sequence"/>
</dbReference>
<dbReference type="InterPro" id="IPR029034">
    <property type="entry name" value="Cystine-knot_cytokine"/>
</dbReference>
<keyword evidence="2" id="KW-0812">Transmembrane</keyword>
<organism evidence="3 4">
    <name type="scientific">Elysia marginata</name>
    <dbReference type="NCBI Taxonomy" id="1093978"/>
    <lineage>
        <taxon>Eukaryota</taxon>
        <taxon>Metazoa</taxon>
        <taxon>Spiralia</taxon>
        <taxon>Lophotrochozoa</taxon>
        <taxon>Mollusca</taxon>
        <taxon>Gastropoda</taxon>
        <taxon>Heterobranchia</taxon>
        <taxon>Euthyneura</taxon>
        <taxon>Panpulmonata</taxon>
        <taxon>Sacoglossa</taxon>
        <taxon>Placobranchoidea</taxon>
        <taxon>Plakobranchidae</taxon>
        <taxon>Elysia</taxon>
    </lineage>
</organism>
<keyword evidence="4" id="KW-1185">Reference proteome</keyword>